<gene>
    <name evidence="1" type="ORF">L6452_44228</name>
</gene>
<dbReference type="Proteomes" id="UP001055879">
    <property type="component" value="Linkage Group LG18"/>
</dbReference>
<organism evidence="1 2">
    <name type="scientific">Arctium lappa</name>
    <name type="common">Greater burdock</name>
    <name type="synonym">Lappa major</name>
    <dbReference type="NCBI Taxonomy" id="4217"/>
    <lineage>
        <taxon>Eukaryota</taxon>
        <taxon>Viridiplantae</taxon>
        <taxon>Streptophyta</taxon>
        <taxon>Embryophyta</taxon>
        <taxon>Tracheophyta</taxon>
        <taxon>Spermatophyta</taxon>
        <taxon>Magnoliopsida</taxon>
        <taxon>eudicotyledons</taxon>
        <taxon>Gunneridae</taxon>
        <taxon>Pentapetalae</taxon>
        <taxon>asterids</taxon>
        <taxon>campanulids</taxon>
        <taxon>Asterales</taxon>
        <taxon>Asteraceae</taxon>
        <taxon>Carduoideae</taxon>
        <taxon>Cardueae</taxon>
        <taxon>Arctiinae</taxon>
        <taxon>Arctium</taxon>
    </lineage>
</organism>
<name>A0ACB8XF40_ARCLA</name>
<evidence type="ECO:0000313" key="1">
    <source>
        <dbReference type="EMBL" id="KAI3665600.1"/>
    </source>
</evidence>
<keyword evidence="2" id="KW-1185">Reference proteome</keyword>
<reference evidence="2" key="1">
    <citation type="journal article" date="2022" name="Mol. Ecol. Resour.">
        <title>The genomes of chicory, endive, great burdock and yacon provide insights into Asteraceae palaeo-polyploidization history and plant inulin production.</title>
        <authorList>
            <person name="Fan W."/>
            <person name="Wang S."/>
            <person name="Wang H."/>
            <person name="Wang A."/>
            <person name="Jiang F."/>
            <person name="Liu H."/>
            <person name="Zhao H."/>
            <person name="Xu D."/>
            <person name="Zhang Y."/>
        </authorList>
    </citation>
    <scope>NUCLEOTIDE SEQUENCE [LARGE SCALE GENOMIC DNA]</scope>
    <source>
        <strain evidence="2">cv. Niubang</strain>
    </source>
</reference>
<proteinExistence type="predicted"/>
<accession>A0ACB8XF40</accession>
<protein>
    <submittedName>
        <fullName evidence="1">Uncharacterized protein</fullName>
    </submittedName>
</protein>
<dbReference type="EMBL" id="CM042064">
    <property type="protein sequence ID" value="KAI3665600.1"/>
    <property type="molecule type" value="Genomic_DNA"/>
</dbReference>
<sequence>MSRSYKGGGPDMVIDIAKRLNFTGGLEFMNLTYTVMKKKTTEQGKWVKEEADLLNRITGYAPKGCITAVMGPSGAGKSTLLDGLAGRIASGSLKGKVSLDGVEISPSLIKRTAAYIMQEDQLFPMLTVYETLMFAADFRLGSIPRAEKRQRVETLIEQLGLSTARNTYIGDEGSRGVSGGERRRVSIGVDIIHGPSLLFLDEPTSGLDSTSAQSVIEKIHDIARTGSTVVLTIHQPSNRMQLLLDHLIVLARGQLMYQGSPKDVGHHLSRMGRKLPKGEDPMEFLIDVIQQYDQSDYGVDALAEFALTGMKPPQLSDNEMSFSTIQPSPTPPPRRNHHRSDKQNEDKGGSGKRLHLQTAGRPDQLKDFDHSVRSPWNNSKSWSQSGIMQSLKLTPNRQHSDQRTPHPVSASPGYYTYSSDILAGTPTPHSSDYTVNEDDYLTPNNAPNAAKYNHLGPIFANSFFAETWILMRRNFINIRRTPELFLSRLVVLSVMGFMMATLFTNPDRSMQGITNRLSFFIFTVCLFFFSSNDAVPAFIQERFIFVRETSHNAYRASSYTISGLVTYLPFLLLQAALYAGITWFALRLEGPFLYFLIVLYASLLSTNSFVVFVSSVVPNYILGYAAVIAFTALFFLFCGYFLNGHDIPAWWRWMNKVSTMTYPYEALLLNEYQRNEIFGTTLIGTNVTGIDILQSLHIYHGKDEKWSKIYIMFGWTILYRILFYIVLRFASKNQRT</sequence>
<comment type="caution">
    <text evidence="1">The sequence shown here is derived from an EMBL/GenBank/DDBJ whole genome shotgun (WGS) entry which is preliminary data.</text>
</comment>
<evidence type="ECO:0000313" key="2">
    <source>
        <dbReference type="Proteomes" id="UP001055879"/>
    </source>
</evidence>
<reference evidence="1 2" key="2">
    <citation type="journal article" date="2022" name="Mol. Ecol. Resour.">
        <title>The genomes of chicory, endive, great burdock and yacon provide insights into Asteraceae paleo-polyploidization history and plant inulin production.</title>
        <authorList>
            <person name="Fan W."/>
            <person name="Wang S."/>
            <person name="Wang H."/>
            <person name="Wang A."/>
            <person name="Jiang F."/>
            <person name="Liu H."/>
            <person name="Zhao H."/>
            <person name="Xu D."/>
            <person name="Zhang Y."/>
        </authorList>
    </citation>
    <scope>NUCLEOTIDE SEQUENCE [LARGE SCALE GENOMIC DNA]</scope>
    <source>
        <strain evidence="2">cv. Niubang</strain>
    </source>
</reference>